<evidence type="ECO:0000313" key="2">
    <source>
        <dbReference type="EMBL" id="KAK4366644.1"/>
    </source>
</evidence>
<evidence type="ECO:0000313" key="3">
    <source>
        <dbReference type="Proteomes" id="UP001291623"/>
    </source>
</evidence>
<sequence length="161" mass="18156">METSSSQVTKRGSTQNLSKKRQASKSGIGKDPTIPVPRRVGHLPEPYFVGAGYAEGWYDDFDLSEGWKKVFDQPGPDNIDMVMELYVNFDQQRVHDLIDNMVDISKFMAPRQSEKYNLTPIEERSAQSTLFTQMHKMAFLGKDANLPDDEDACSVDPSDTC</sequence>
<dbReference type="Proteomes" id="UP001291623">
    <property type="component" value="Unassembled WGS sequence"/>
</dbReference>
<name>A0AAE1S9A1_9SOLA</name>
<dbReference type="AlphaFoldDB" id="A0AAE1S9A1"/>
<accession>A0AAE1S9A1</accession>
<keyword evidence="3" id="KW-1185">Reference proteome</keyword>
<evidence type="ECO:0000256" key="1">
    <source>
        <dbReference type="SAM" id="MobiDB-lite"/>
    </source>
</evidence>
<reference evidence="2" key="1">
    <citation type="submission" date="2023-12" db="EMBL/GenBank/DDBJ databases">
        <title>Genome assembly of Anisodus tanguticus.</title>
        <authorList>
            <person name="Wang Y.-J."/>
        </authorList>
    </citation>
    <scope>NUCLEOTIDE SEQUENCE</scope>
    <source>
        <strain evidence="2">KB-2021</strain>
        <tissue evidence="2">Leaf</tissue>
    </source>
</reference>
<proteinExistence type="predicted"/>
<gene>
    <name evidence="2" type="ORF">RND71_014524</name>
</gene>
<feature type="region of interest" description="Disordered" evidence="1">
    <location>
        <begin position="1"/>
        <end position="39"/>
    </location>
</feature>
<protein>
    <submittedName>
        <fullName evidence="2">Uncharacterized protein</fullName>
    </submittedName>
</protein>
<comment type="caution">
    <text evidence="2">The sequence shown here is derived from an EMBL/GenBank/DDBJ whole genome shotgun (WGS) entry which is preliminary data.</text>
</comment>
<feature type="compositionally biased region" description="Polar residues" evidence="1">
    <location>
        <begin position="1"/>
        <end position="17"/>
    </location>
</feature>
<dbReference type="EMBL" id="JAVYJV010000007">
    <property type="protein sequence ID" value="KAK4366644.1"/>
    <property type="molecule type" value="Genomic_DNA"/>
</dbReference>
<organism evidence="2 3">
    <name type="scientific">Anisodus tanguticus</name>
    <dbReference type="NCBI Taxonomy" id="243964"/>
    <lineage>
        <taxon>Eukaryota</taxon>
        <taxon>Viridiplantae</taxon>
        <taxon>Streptophyta</taxon>
        <taxon>Embryophyta</taxon>
        <taxon>Tracheophyta</taxon>
        <taxon>Spermatophyta</taxon>
        <taxon>Magnoliopsida</taxon>
        <taxon>eudicotyledons</taxon>
        <taxon>Gunneridae</taxon>
        <taxon>Pentapetalae</taxon>
        <taxon>asterids</taxon>
        <taxon>lamiids</taxon>
        <taxon>Solanales</taxon>
        <taxon>Solanaceae</taxon>
        <taxon>Solanoideae</taxon>
        <taxon>Hyoscyameae</taxon>
        <taxon>Anisodus</taxon>
    </lineage>
</organism>